<proteinExistence type="predicted"/>
<dbReference type="EMBL" id="MN739300">
    <property type="protein sequence ID" value="QHS97599.1"/>
    <property type="molecule type" value="Genomic_DNA"/>
</dbReference>
<protein>
    <submittedName>
        <fullName evidence="1">Uncharacterized protein</fullName>
    </submittedName>
</protein>
<evidence type="ECO:0000313" key="1">
    <source>
        <dbReference type="EMBL" id="QHS97599.1"/>
    </source>
</evidence>
<sequence>MNTTHKDKDSAVTSGYSRGPDIYLPRYDMPHFGDDGPLHMCTEIISTCSIWSRYLRCPDSMLPNWICATTQGEPSNLSAIQAFQITLSASYCNASVIRVKKNCCAILQYYDHYCVYVDTQCLGPYCFGEGFPIPPVLDSGHWIIVPCSLSEDVSHGISFCECFVGILSVSVRPAIPEQLLCDEEESYHRLCICKSIPWCCTTSDLAWDNCVHTHQAIQGYSDILRRPAWQCSTDYIMTYSGSLVSLASKSGLCEIILQDSVCIEIPLTCSFATLPQLTYVGGGPLGADQTAMNAFLKQHVAGSSEASPYEMLKCIVSWTEPSEPRDWIKSLPTACRVSIRGTGILDGTRLLHKWASDVKPLKSLESNKATLGEVLQRAEYEILSGLLEIDAYQDASMSAAIIVQGLSIISPPPRFQSSVQLNGYNVYNPWNPDDNRTYSGSVKVRDLKVLGGWSENSSGPVTLSPGSSFCMCLYHLASDAICLGASHLRYSSTTLLQGNAGGCVNIGCNGDLPLPISDIFAEGIYVPRVCQSSGGPKGLGALIVSKNSGTGGSISCCRVSQLHIPFLGGSLSTGDASASTVAAVKGPNIYWRVSAIGYLVDDAATVVPTRMSDIDLLSISPQFLPTVSDDSWFVYYRLANSNAGIAAIPQLQLQSLTLGHMRLTLVRTDKPSETRQTYEETACRIYSFPQDPLRIDYYVCPNALSLTSGVDSYWLAKLTGYDVPTNVQLRNITPSRITAPRRRLLTTTNVLNRLERLV</sequence>
<organism evidence="1">
    <name type="scientific">viral metagenome</name>
    <dbReference type="NCBI Taxonomy" id="1070528"/>
    <lineage>
        <taxon>unclassified sequences</taxon>
        <taxon>metagenomes</taxon>
        <taxon>organismal metagenomes</taxon>
    </lineage>
</organism>
<dbReference type="AlphaFoldDB" id="A0A6C0C1F4"/>
<reference evidence="1" key="1">
    <citation type="journal article" date="2020" name="Nature">
        <title>Giant virus diversity and host interactions through global metagenomics.</title>
        <authorList>
            <person name="Schulz F."/>
            <person name="Roux S."/>
            <person name="Paez-Espino D."/>
            <person name="Jungbluth S."/>
            <person name="Walsh D.A."/>
            <person name="Denef V.J."/>
            <person name="McMahon K.D."/>
            <person name="Konstantinidis K.T."/>
            <person name="Eloe-Fadrosh E.A."/>
            <person name="Kyrpides N.C."/>
            <person name="Woyke T."/>
        </authorList>
    </citation>
    <scope>NUCLEOTIDE SEQUENCE</scope>
    <source>
        <strain evidence="1">GVMAG-M-3300020182-33</strain>
    </source>
</reference>
<name>A0A6C0C1F4_9ZZZZ</name>
<accession>A0A6C0C1F4</accession>
<dbReference type="InterPro" id="IPR012334">
    <property type="entry name" value="Pectin_lyas_fold"/>
</dbReference>
<dbReference type="Gene3D" id="2.160.20.10">
    <property type="entry name" value="Single-stranded right-handed beta-helix, Pectin lyase-like"/>
    <property type="match status" value="1"/>
</dbReference>